<dbReference type="Pfam" id="PF05223">
    <property type="entry name" value="MecA_N"/>
    <property type="match status" value="1"/>
</dbReference>
<keyword evidence="5" id="KW-1185">Reference proteome</keyword>
<dbReference type="GO" id="GO:0046677">
    <property type="term" value="P:response to antibiotic"/>
    <property type="evidence" value="ECO:0007669"/>
    <property type="project" value="InterPro"/>
</dbReference>
<dbReference type="Pfam" id="PF00905">
    <property type="entry name" value="Transpeptidase"/>
    <property type="match status" value="1"/>
</dbReference>
<dbReference type="Gene3D" id="3.40.710.10">
    <property type="entry name" value="DD-peptidase/beta-lactamase superfamily"/>
    <property type="match status" value="1"/>
</dbReference>
<organism evidence="4 5">
    <name type="scientific">Streptomyces hainanensis</name>
    <dbReference type="NCBI Taxonomy" id="402648"/>
    <lineage>
        <taxon>Bacteria</taxon>
        <taxon>Bacillati</taxon>
        <taxon>Actinomycetota</taxon>
        <taxon>Actinomycetes</taxon>
        <taxon>Kitasatosporales</taxon>
        <taxon>Streptomycetaceae</taxon>
        <taxon>Streptomyces</taxon>
    </lineage>
</organism>
<reference evidence="4 5" key="1">
    <citation type="submission" date="2019-03" db="EMBL/GenBank/DDBJ databases">
        <title>Draft genome sequences of novel Actinobacteria.</title>
        <authorList>
            <person name="Sahin N."/>
            <person name="Ay H."/>
            <person name="Saygin H."/>
        </authorList>
    </citation>
    <scope>NUCLEOTIDE SEQUENCE [LARGE SCALE GENOMIC DNA]</scope>
    <source>
        <strain evidence="4 5">DSM 41900</strain>
    </source>
</reference>
<proteinExistence type="predicted"/>
<dbReference type="SUPFAM" id="SSF56519">
    <property type="entry name" value="Penicillin binding protein dimerisation domain"/>
    <property type="match status" value="1"/>
</dbReference>
<evidence type="ECO:0000256" key="1">
    <source>
        <dbReference type="SAM" id="Phobius"/>
    </source>
</evidence>
<dbReference type="OrthoDB" id="5241017at2"/>
<keyword evidence="1" id="KW-1133">Transmembrane helix</keyword>
<sequence length="644" mass="67424">MGNSAPGWDPQRQPASWRSHRSVVIGGAVLVTVLAVVAVLVLRGIEGDGRSDQARDGADAFLSAWESDDLAGAAALTDDPQGARSLLDSVRENMRPERTELEITGEVEAVDSESGESGESGHDGMRVPFTVTYTLEGVGEWSYDSAAVMVPAEEDHWLVRWEPGVIHPRLAPRQTLVLTTEEPERAPILAADGSQLAGPGTVWEISLWPAMLSDPEAAYQAIEALDAGVDTEALADRVAEAEPDDAVPVVSLRDADFQEHEGELAAVPGIQFAEDTRPLAHAARSLVGGLDPESGVGSSGLQERYDEQLAGTATSAVVIADRASGEAVDTLYEQEGGEAGRPVETTIAPEVQRAAEEALADLGRAGSIVAVQPSTGDVLAAADWPLDGFTRSLQGQLAPGSTFKVVTAAALLEAGMTPDDRLGCPAEVSVNGQPFENQNEFELGPDTTLREAFTESCNTAFIGNRDRFGTDTLNQTARAFGIGEEWTVGAASFDGSVPVAADENELAESLIGQGRVQASPLVMASVAATVADGTFRQPRLVPAAVETPYQADTTLSEGTLTALREMMRATVTEGSASALDGVPGEPHGKTGTAEYRAEDGELSTNAWLIGFLGEDDLAFAVVLEDGGTGGRDAGPLAANFLRGR</sequence>
<dbReference type="Proteomes" id="UP000295345">
    <property type="component" value="Unassembled WGS sequence"/>
</dbReference>
<keyword evidence="1" id="KW-0472">Membrane</keyword>
<dbReference type="RefSeq" id="WP_132820582.1">
    <property type="nucleotide sequence ID" value="NZ_SMKI01000337.1"/>
</dbReference>
<dbReference type="InterPro" id="IPR001460">
    <property type="entry name" value="PCN-bd_Tpept"/>
</dbReference>
<dbReference type="InterPro" id="IPR036138">
    <property type="entry name" value="PBP_dimer_sf"/>
</dbReference>
<protein>
    <recommendedName>
        <fullName evidence="6">Penicillin-binding protein</fullName>
    </recommendedName>
</protein>
<dbReference type="GO" id="GO:0071972">
    <property type="term" value="F:peptidoglycan L,D-transpeptidase activity"/>
    <property type="evidence" value="ECO:0007669"/>
    <property type="project" value="TreeGrafter"/>
</dbReference>
<comment type="caution">
    <text evidence="4">The sequence shown here is derived from an EMBL/GenBank/DDBJ whole genome shotgun (WGS) entry which is preliminary data.</text>
</comment>
<evidence type="ECO:0000313" key="5">
    <source>
        <dbReference type="Proteomes" id="UP000295345"/>
    </source>
</evidence>
<dbReference type="EMBL" id="SMKI01000337">
    <property type="protein sequence ID" value="TDC69457.1"/>
    <property type="molecule type" value="Genomic_DNA"/>
</dbReference>
<accession>A0A4R4SYU3</accession>
<evidence type="ECO:0000313" key="4">
    <source>
        <dbReference type="EMBL" id="TDC69457.1"/>
    </source>
</evidence>
<dbReference type="GO" id="GO:0071555">
    <property type="term" value="P:cell wall organization"/>
    <property type="evidence" value="ECO:0007669"/>
    <property type="project" value="TreeGrafter"/>
</dbReference>
<feature type="domain" description="Penicillin-binding protein transpeptidase" evidence="2">
    <location>
        <begin position="366"/>
        <end position="641"/>
    </location>
</feature>
<evidence type="ECO:0008006" key="6">
    <source>
        <dbReference type="Google" id="ProtNLM"/>
    </source>
</evidence>
<dbReference type="SUPFAM" id="SSF56601">
    <property type="entry name" value="beta-lactamase/transpeptidase-like"/>
    <property type="match status" value="1"/>
</dbReference>
<dbReference type="PANTHER" id="PTHR30627:SF24">
    <property type="entry name" value="PENICILLIN-BINDING PROTEIN 4B"/>
    <property type="match status" value="1"/>
</dbReference>
<evidence type="ECO:0000259" key="2">
    <source>
        <dbReference type="Pfam" id="PF00905"/>
    </source>
</evidence>
<gene>
    <name evidence="4" type="ORF">E1283_25965</name>
</gene>
<dbReference type="GO" id="GO:0005886">
    <property type="term" value="C:plasma membrane"/>
    <property type="evidence" value="ECO:0007669"/>
    <property type="project" value="TreeGrafter"/>
</dbReference>
<dbReference type="InterPro" id="IPR007887">
    <property type="entry name" value="MecA_N"/>
</dbReference>
<dbReference type="PANTHER" id="PTHR30627">
    <property type="entry name" value="PEPTIDOGLYCAN D,D-TRANSPEPTIDASE"/>
    <property type="match status" value="1"/>
</dbReference>
<dbReference type="GO" id="GO:0008658">
    <property type="term" value="F:penicillin binding"/>
    <property type="evidence" value="ECO:0007669"/>
    <property type="project" value="InterPro"/>
</dbReference>
<keyword evidence="1" id="KW-0812">Transmembrane</keyword>
<dbReference type="AlphaFoldDB" id="A0A4R4SYU3"/>
<evidence type="ECO:0000259" key="3">
    <source>
        <dbReference type="Pfam" id="PF05223"/>
    </source>
</evidence>
<dbReference type="Gene3D" id="3.90.1310.10">
    <property type="entry name" value="Penicillin-binding protein 2a (Domain 2)"/>
    <property type="match status" value="1"/>
</dbReference>
<dbReference type="InterPro" id="IPR050515">
    <property type="entry name" value="Beta-lactam/transpept"/>
</dbReference>
<name>A0A4R4SYU3_9ACTN</name>
<feature type="transmembrane region" description="Helical" evidence="1">
    <location>
        <begin position="23"/>
        <end position="45"/>
    </location>
</feature>
<dbReference type="InterPro" id="IPR012338">
    <property type="entry name" value="Beta-lactam/transpept-like"/>
</dbReference>
<feature type="domain" description="NTF2-like N-terminal transpeptidase" evidence="3">
    <location>
        <begin position="54"/>
        <end position="173"/>
    </location>
</feature>